<accession>A0A165ES85</accession>
<name>A0A165ES85_9BASI</name>
<reference evidence="2 3" key="1">
    <citation type="journal article" date="2016" name="Mol. Biol. Evol.">
        <title>Comparative Genomics of Early-Diverging Mushroom-Forming Fungi Provides Insights into the Origins of Lignocellulose Decay Capabilities.</title>
        <authorList>
            <person name="Nagy L.G."/>
            <person name="Riley R."/>
            <person name="Tritt A."/>
            <person name="Adam C."/>
            <person name="Daum C."/>
            <person name="Floudas D."/>
            <person name="Sun H."/>
            <person name="Yadav J.S."/>
            <person name="Pangilinan J."/>
            <person name="Larsson K.H."/>
            <person name="Matsuura K."/>
            <person name="Barry K."/>
            <person name="Labutti K."/>
            <person name="Kuo R."/>
            <person name="Ohm R.A."/>
            <person name="Bhattacharya S.S."/>
            <person name="Shirouzu T."/>
            <person name="Yoshinaga Y."/>
            <person name="Martin F.M."/>
            <person name="Grigoriev I.V."/>
            <person name="Hibbett D.S."/>
        </authorList>
    </citation>
    <scope>NUCLEOTIDE SEQUENCE [LARGE SCALE GENOMIC DNA]</scope>
    <source>
        <strain evidence="2 3">HHB12733</strain>
    </source>
</reference>
<evidence type="ECO:0000313" key="3">
    <source>
        <dbReference type="Proteomes" id="UP000076842"/>
    </source>
</evidence>
<sequence length="220" mass="24480">MGVGVYCCNRIGPRYMHAEGCGGGGRSAPATRRWERLILFLSVASCCTLPHYWTSLSPNATSLSPPTLPRPSFTRTLVRQHPDPAFNCPPIQTFLTAHHTLAQRQRAHRKRSPFLFRRGCSCSRLSRCPADRLGWPGQVVARFCFCPALRGSPAWRRGGATPPHHHHHHLAARSTLDDTPLLAIPLCAYIPRPTRLLPTTHNTAQHNARPRPPTLTACTR</sequence>
<dbReference type="EMBL" id="KV423995">
    <property type="protein sequence ID" value="KZT55427.1"/>
    <property type="molecule type" value="Genomic_DNA"/>
</dbReference>
<feature type="region of interest" description="Disordered" evidence="1">
    <location>
        <begin position="200"/>
        <end position="220"/>
    </location>
</feature>
<evidence type="ECO:0000313" key="2">
    <source>
        <dbReference type="EMBL" id="KZT55427.1"/>
    </source>
</evidence>
<dbReference type="Proteomes" id="UP000076842">
    <property type="component" value="Unassembled WGS sequence"/>
</dbReference>
<evidence type="ECO:0000256" key="1">
    <source>
        <dbReference type="SAM" id="MobiDB-lite"/>
    </source>
</evidence>
<proteinExistence type="predicted"/>
<gene>
    <name evidence="2" type="ORF">CALCODRAFT_353601</name>
</gene>
<protein>
    <submittedName>
        <fullName evidence="2">Uncharacterized protein</fullName>
    </submittedName>
</protein>
<keyword evidence="3" id="KW-1185">Reference proteome</keyword>
<dbReference type="AlphaFoldDB" id="A0A165ES85"/>
<organism evidence="2 3">
    <name type="scientific">Calocera cornea HHB12733</name>
    <dbReference type="NCBI Taxonomy" id="1353952"/>
    <lineage>
        <taxon>Eukaryota</taxon>
        <taxon>Fungi</taxon>
        <taxon>Dikarya</taxon>
        <taxon>Basidiomycota</taxon>
        <taxon>Agaricomycotina</taxon>
        <taxon>Dacrymycetes</taxon>
        <taxon>Dacrymycetales</taxon>
        <taxon>Dacrymycetaceae</taxon>
        <taxon>Calocera</taxon>
    </lineage>
</organism>
<dbReference type="InParanoid" id="A0A165ES85"/>